<feature type="domain" description="N-acetyltransferase" evidence="2">
    <location>
        <begin position="109"/>
        <end position="250"/>
    </location>
</feature>
<keyword evidence="4" id="KW-1185">Reference proteome</keyword>
<dbReference type="PANTHER" id="PTHR42791">
    <property type="entry name" value="GNAT FAMILY ACETYLTRANSFERASE"/>
    <property type="match status" value="1"/>
</dbReference>
<dbReference type="AlphaFoldDB" id="A0A6A5ZTR8"/>
<proteinExistence type="predicted"/>
<reference evidence="3" key="1">
    <citation type="journal article" date="2020" name="Stud. Mycol.">
        <title>101 Dothideomycetes genomes: a test case for predicting lifestyles and emergence of pathogens.</title>
        <authorList>
            <person name="Haridas S."/>
            <person name="Albert R."/>
            <person name="Binder M."/>
            <person name="Bloem J."/>
            <person name="Labutti K."/>
            <person name="Salamov A."/>
            <person name="Andreopoulos B."/>
            <person name="Baker S."/>
            <person name="Barry K."/>
            <person name="Bills G."/>
            <person name="Bluhm B."/>
            <person name="Cannon C."/>
            <person name="Castanera R."/>
            <person name="Culley D."/>
            <person name="Daum C."/>
            <person name="Ezra D."/>
            <person name="Gonzalez J."/>
            <person name="Henrissat B."/>
            <person name="Kuo A."/>
            <person name="Liang C."/>
            <person name="Lipzen A."/>
            <person name="Lutzoni F."/>
            <person name="Magnuson J."/>
            <person name="Mondo S."/>
            <person name="Nolan M."/>
            <person name="Ohm R."/>
            <person name="Pangilinan J."/>
            <person name="Park H.-J."/>
            <person name="Ramirez L."/>
            <person name="Alfaro M."/>
            <person name="Sun H."/>
            <person name="Tritt A."/>
            <person name="Yoshinaga Y."/>
            <person name="Zwiers L.-H."/>
            <person name="Turgeon B."/>
            <person name="Goodwin S."/>
            <person name="Spatafora J."/>
            <person name="Crous P."/>
            <person name="Grigoriev I."/>
        </authorList>
    </citation>
    <scope>NUCLEOTIDE SEQUENCE</scope>
    <source>
        <strain evidence="3">CBS 627.86</strain>
    </source>
</reference>
<evidence type="ECO:0000313" key="4">
    <source>
        <dbReference type="Proteomes" id="UP000799770"/>
    </source>
</evidence>
<dbReference type="Pfam" id="PF00583">
    <property type="entry name" value="Acetyltransf_1"/>
    <property type="match status" value="1"/>
</dbReference>
<dbReference type="PROSITE" id="PS51186">
    <property type="entry name" value="GNAT"/>
    <property type="match status" value="1"/>
</dbReference>
<evidence type="ECO:0000256" key="1">
    <source>
        <dbReference type="SAM" id="MobiDB-lite"/>
    </source>
</evidence>
<organism evidence="3 4">
    <name type="scientific">Lophiotrema nucula</name>
    <dbReference type="NCBI Taxonomy" id="690887"/>
    <lineage>
        <taxon>Eukaryota</taxon>
        <taxon>Fungi</taxon>
        <taxon>Dikarya</taxon>
        <taxon>Ascomycota</taxon>
        <taxon>Pezizomycotina</taxon>
        <taxon>Dothideomycetes</taxon>
        <taxon>Pleosporomycetidae</taxon>
        <taxon>Pleosporales</taxon>
        <taxon>Lophiotremataceae</taxon>
        <taxon>Lophiotrema</taxon>
    </lineage>
</organism>
<evidence type="ECO:0000259" key="2">
    <source>
        <dbReference type="PROSITE" id="PS51186"/>
    </source>
</evidence>
<dbReference type="GO" id="GO:0016747">
    <property type="term" value="F:acyltransferase activity, transferring groups other than amino-acyl groups"/>
    <property type="evidence" value="ECO:0007669"/>
    <property type="project" value="InterPro"/>
</dbReference>
<dbReference type="InterPro" id="IPR016181">
    <property type="entry name" value="Acyl_CoA_acyltransferase"/>
</dbReference>
<feature type="region of interest" description="Disordered" evidence="1">
    <location>
        <begin position="224"/>
        <end position="250"/>
    </location>
</feature>
<gene>
    <name evidence="3" type="ORF">BDV96DRAFT_641090</name>
</gene>
<evidence type="ECO:0000313" key="3">
    <source>
        <dbReference type="EMBL" id="KAF2121708.1"/>
    </source>
</evidence>
<dbReference type="SUPFAM" id="SSF55729">
    <property type="entry name" value="Acyl-CoA N-acyltransferases (Nat)"/>
    <property type="match status" value="1"/>
</dbReference>
<dbReference type="PANTHER" id="PTHR42791:SF16">
    <property type="entry name" value="N-ACETYLTRANSFERASE DOMAIN-CONTAINING PROTEIN"/>
    <property type="match status" value="1"/>
</dbReference>
<name>A0A6A5ZTR8_9PLEO</name>
<protein>
    <recommendedName>
        <fullName evidence="2">N-acetyltransferase domain-containing protein</fullName>
    </recommendedName>
</protein>
<dbReference type="InterPro" id="IPR052523">
    <property type="entry name" value="Trichothecene_AcTrans"/>
</dbReference>
<dbReference type="InterPro" id="IPR000182">
    <property type="entry name" value="GNAT_dom"/>
</dbReference>
<dbReference type="Proteomes" id="UP000799770">
    <property type="component" value="Unassembled WGS sequence"/>
</dbReference>
<dbReference type="OrthoDB" id="2744543at2759"/>
<accession>A0A6A5ZTR8</accession>
<dbReference type="EMBL" id="ML977312">
    <property type="protein sequence ID" value="KAF2121708.1"/>
    <property type="molecule type" value="Genomic_DNA"/>
</dbReference>
<sequence>MEPSLSSRTSATPVSEGRTATPRLRLASLGDLEGIARCWYDGFFDDEVIGKIMHPNRKQFPEDVYWFLLRGVRERFWDWRHQFIVVTVEEAGQERVVGAADWRRLGEGGRERELWKVDPRNLVQPSLHLYHQVSLKFFPNRAANPSRSSFLTAAVADSGHFWTGDRSECWDLHVCGVHPGYQGKGIGRMLVSWGVDRATEEGACASVICGEKNKGFYAKGGLTEEAGKPGSGEGGGVVLFSGARKEGGRL</sequence>
<dbReference type="CDD" id="cd04301">
    <property type="entry name" value="NAT_SF"/>
    <property type="match status" value="1"/>
</dbReference>
<dbReference type="Gene3D" id="3.40.630.30">
    <property type="match status" value="1"/>
</dbReference>